<dbReference type="InterPro" id="IPR046848">
    <property type="entry name" value="E_motif"/>
</dbReference>
<dbReference type="Pfam" id="PF01535">
    <property type="entry name" value="PPR"/>
    <property type="match status" value="2"/>
</dbReference>
<dbReference type="InterPro" id="IPR032867">
    <property type="entry name" value="DYW_dom"/>
</dbReference>
<dbReference type="Gramene" id="NC5G0140860.1">
    <property type="protein sequence ID" value="NC5G0140860.1:cds"/>
    <property type="gene ID" value="NC5G0140860"/>
</dbReference>
<evidence type="ECO:0000256" key="1">
    <source>
        <dbReference type="ARBA" id="ARBA00022737"/>
    </source>
</evidence>
<dbReference type="EMBL" id="LR721783">
    <property type="protein sequence ID" value="VVW39121.1"/>
    <property type="molecule type" value="Genomic_DNA"/>
</dbReference>
<feature type="repeat" description="PPR" evidence="2">
    <location>
        <begin position="252"/>
        <end position="282"/>
    </location>
</feature>
<dbReference type="PROSITE" id="PS51375">
    <property type="entry name" value="PPR"/>
    <property type="match status" value="4"/>
</dbReference>
<accession>A0A5K1DIJ8</accession>
<dbReference type="InterPro" id="IPR046960">
    <property type="entry name" value="PPR_At4g14850-like_plant"/>
</dbReference>
<protein>
    <recommendedName>
        <fullName evidence="3">DYW domain-containing protein</fullName>
    </recommendedName>
</protein>
<proteinExistence type="predicted"/>
<dbReference type="Gene3D" id="1.25.40.10">
    <property type="entry name" value="Tetratricopeptide repeat domain"/>
    <property type="match status" value="2"/>
</dbReference>
<dbReference type="PANTHER" id="PTHR47926:SF446">
    <property type="entry name" value="PENTACOTRIPEPTIDE-REPEAT REGION OF PRORP DOMAIN-CONTAINING PROTEIN"/>
    <property type="match status" value="1"/>
</dbReference>
<dbReference type="InterPro" id="IPR002885">
    <property type="entry name" value="PPR_rpt"/>
</dbReference>
<dbReference type="InterPro" id="IPR011990">
    <property type="entry name" value="TPR-like_helical_dom_sf"/>
</dbReference>
<evidence type="ECO:0000256" key="2">
    <source>
        <dbReference type="PROSITE-ProRule" id="PRU00708"/>
    </source>
</evidence>
<feature type="domain" description="DYW" evidence="3">
    <location>
        <begin position="498"/>
        <end position="590"/>
    </location>
</feature>
<feature type="repeat" description="PPR" evidence="2">
    <location>
        <begin position="283"/>
        <end position="317"/>
    </location>
</feature>
<dbReference type="Pfam" id="PF14432">
    <property type="entry name" value="DYW_deaminase"/>
    <property type="match status" value="1"/>
</dbReference>
<feature type="repeat" description="PPR" evidence="2">
    <location>
        <begin position="151"/>
        <end position="181"/>
    </location>
</feature>
<dbReference type="SUPFAM" id="SSF48452">
    <property type="entry name" value="TPR-like"/>
    <property type="match status" value="1"/>
</dbReference>
<dbReference type="Pfam" id="PF13041">
    <property type="entry name" value="PPR_2"/>
    <property type="match status" value="2"/>
</dbReference>
<dbReference type="FunFam" id="1.25.40.10:FF:000366">
    <property type="entry name" value="Pentatricopeptide (PPR) repeat-containing protein"/>
    <property type="match status" value="1"/>
</dbReference>
<keyword evidence="1" id="KW-0677">Repeat</keyword>
<evidence type="ECO:0000259" key="3">
    <source>
        <dbReference type="Pfam" id="PF14432"/>
    </source>
</evidence>
<gene>
    <name evidence="4" type="ORF">NYM_LOCUS19513</name>
</gene>
<dbReference type="PANTHER" id="PTHR47926">
    <property type="entry name" value="PENTATRICOPEPTIDE REPEAT-CONTAINING PROTEIN"/>
    <property type="match status" value="1"/>
</dbReference>
<dbReference type="GO" id="GO:0003723">
    <property type="term" value="F:RNA binding"/>
    <property type="evidence" value="ECO:0007669"/>
    <property type="project" value="InterPro"/>
</dbReference>
<dbReference type="NCBIfam" id="TIGR00756">
    <property type="entry name" value="PPR"/>
    <property type="match status" value="5"/>
</dbReference>
<feature type="repeat" description="PPR" evidence="2">
    <location>
        <begin position="182"/>
        <end position="216"/>
    </location>
</feature>
<name>A0A5K1DIJ8_9MAGN</name>
<evidence type="ECO:0000313" key="4">
    <source>
        <dbReference type="EMBL" id="VVW39121.1"/>
    </source>
</evidence>
<dbReference type="AlphaFoldDB" id="A0A5K1DIJ8"/>
<dbReference type="FunFam" id="1.25.40.10:FF:000031">
    <property type="entry name" value="Pentatricopeptide repeat-containing protein mitochondrial"/>
    <property type="match status" value="1"/>
</dbReference>
<dbReference type="FunFam" id="1.25.40.10:FF:000382">
    <property type="entry name" value="Pentatricopeptide repeat-containing protein"/>
    <property type="match status" value="1"/>
</dbReference>
<dbReference type="GO" id="GO:0008270">
    <property type="term" value="F:zinc ion binding"/>
    <property type="evidence" value="ECO:0007669"/>
    <property type="project" value="InterPro"/>
</dbReference>
<organism evidence="4">
    <name type="scientific">Nymphaea colorata</name>
    <name type="common">pocket water lily</name>
    <dbReference type="NCBI Taxonomy" id="210225"/>
    <lineage>
        <taxon>Eukaryota</taxon>
        <taxon>Viridiplantae</taxon>
        <taxon>Streptophyta</taxon>
        <taxon>Embryophyta</taxon>
        <taxon>Tracheophyta</taxon>
        <taxon>Spermatophyta</taxon>
        <taxon>Magnoliopsida</taxon>
        <taxon>Nymphaeales</taxon>
        <taxon>Nymphaeaceae</taxon>
        <taxon>Nymphaea</taxon>
    </lineage>
</organism>
<dbReference type="GO" id="GO:0009451">
    <property type="term" value="P:RNA modification"/>
    <property type="evidence" value="ECO:0007669"/>
    <property type="project" value="InterPro"/>
</dbReference>
<sequence>MEMYGFMIHSGMLPNNYTYPFVLKACSCLLDVVSGQMVHAQIVKSGLLVDVFVGTGLVCMYGRYGDLTVARPLFDEMRHQNTVALTAMIGAYERRGHLLEAIDLFHISLVSYIQLDSLALVRLLSVCSQLGDSRIGRSLHNYIELKGLGKSVFVSTALIDMYNKCGKVDEARRVFDQMPERDVVSWSALICGYSQNCQPNEALQLFSQMQQENVKADSFTMVGVLSACARLGALSLGKHIHSMINKDDLLRNPVLGTSVIDMYSKCGSPHQAWEVFEEMKEKDIIVWNAILHGLAMNGCAKASLSLFSRMEKMSVQPDENTFIGLLYGCSHAGLVDDGRRFFDNMLRIYGFSHKVEHYGCMVDILGRAGYLEEAVELINDMPMEANAVVWGALLSGCRIHGNLQVAELALKRMIELEPYNSGNYVLLYNILCASRRWDAAEDLREAMRKGGITKVPGSSWIEVDGRVHEFRVENRSDTLYEAICVKLDELTKELKEAGYVPGTESVLFDIDEEEKEISLAHHSEKLAVAFGLISTTPATVIRIVKNLRICSDCHTCMKLISKITGREIVVRDNSRFHFFTNGLCSCGDYW</sequence>
<dbReference type="Pfam" id="PF20431">
    <property type="entry name" value="E_motif"/>
    <property type="match status" value="1"/>
</dbReference>
<reference evidence="4" key="1">
    <citation type="submission" date="2019-09" db="EMBL/GenBank/DDBJ databases">
        <authorList>
            <person name="Zhang L."/>
        </authorList>
    </citation>
    <scope>NUCLEOTIDE SEQUENCE</scope>
</reference>